<dbReference type="AlphaFoldDB" id="F7NJT2"/>
<comment type="caution">
    <text evidence="1">The sequence shown here is derived from an EMBL/GenBank/DDBJ whole genome shotgun (WGS) entry which is preliminary data.</text>
</comment>
<evidence type="ECO:0000313" key="1">
    <source>
        <dbReference type="EMBL" id="EGO63738.1"/>
    </source>
</evidence>
<accession>F7NJT2</accession>
<evidence type="ECO:0000313" key="2">
    <source>
        <dbReference type="Proteomes" id="UP000003240"/>
    </source>
</evidence>
<proteinExistence type="predicted"/>
<protein>
    <submittedName>
        <fullName evidence="1">Uncharacterized protein</fullName>
    </submittedName>
</protein>
<sequence length="51" mass="5673">MAKSRLYKIVSRETFACIGILAEPVIWDGVEVRIFLVSIGSKSNKTCKNPC</sequence>
<keyword evidence="2" id="KW-1185">Reference proteome</keyword>
<dbReference type="EMBL" id="AFGF01000098">
    <property type="protein sequence ID" value="EGO63738.1"/>
    <property type="molecule type" value="Genomic_DNA"/>
</dbReference>
<reference evidence="1 2" key="1">
    <citation type="journal article" date="2011" name="EMBO J.">
        <title>Structural diversity of bacterial flagellar motors.</title>
        <authorList>
            <person name="Chen S."/>
            <person name="Beeby M."/>
            <person name="Murphy G.E."/>
            <person name="Leadbetter J.R."/>
            <person name="Hendrixson D.R."/>
            <person name="Briegel A."/>
            <person name="Li Z."/>
            <person name="Shi J."/>
            <person name="Tocheva E.I."/>
            <person name="Muller A."/>
            <person name="Dobro M.J."/>
            <person name="Jensen G.J."/>
        </authorList>
    </citation>
    <scope>NUCLEOTIDE SEQUENCE [LARGE SCALE GENOMIC DNA]</scope>
    <source>
        <strain evidence="1 2">DSM 6540</strain>
    </source>
</reference>
<dbReference type="Proteomes" id="UP000003240">
    <property type="component" value="Unassembled WGS sequence"/>
</dbReference>
<organism evidence="1 2">
    <name type="scientific">Acetonema longum DSM 6540</name>
    <dbReference type="NCBI Taxonomy" id="1009370"/>
    <lineage>
        <taxon>Bacteria</taxon>
        <taxon>Bacillati</taxon>
        <taxon>Bacillota</taxon>
        <taxon>Negativicutes</taxon>
        <taxon>Acetonemataceae</taxon>
        <taxon>Acetonema</taxon>
    </lineage>
</organism>
<gene>
    <name evidence="1" type="ORF">ALO_11699</name>
</gene>
<name>F7NJT2_9FIRM</name>